<dbReference type="GO" id="GO:0006906">
    <property type="term" value="P:vesicle fusion"/>
    <property type="evidence" value="ECO:0000318"/>
    <property type="project" value="GO_Central"/>
</dbReference>
<dbReference type="Pfam" id="PF05739">
    <property type="entry name" value="SNARE"/>
    <property type="match status" value="1"/>
</dbReference>
<evidence type="ECO:0000256" key="8">
    <source>
        <dbReference type="ARBA" id="ARBA00023136"/>
    </source>
</evidence>
<dbReference type="InParanoid" id="D8T3Y6"/>
<name>D8T3Y6_SELML</name>
<gene>
    <name evidence="12" type="ORF">SELMODRAFT_131549</name>
</gene>
<evidence type="ECO:0000256" key="1">
    <source>
        <dbReference type="ARBA" id="ARBA00004211"/>
    </source>
</evidence>
<dbReference type="InterPro" id="IPR006012">
    <property type="entry name" value="Syntaxin/epimorphin_CS"/>
</dbReference>
<evidence type="ECO:0000313" key="12">
    <source>
        <dbReference type="EMBL" id="EFJ08609.1"/>
    </source>
</evidence>
<evidence type="ECO:0000256" key="2">
    <source>
        <dbReference type="ARBA" id="ARBA00009063"/>
    </source>
</evidence>
<reference evidence="12 13" key="1">
    <citation type="journal article" date="2011" name="Science">
        <title>The Selaginella genome identifies genetic changes associated with the evolution of vascular plants.</title>
        <authorList>
            <person name="Banks J.A."/>
            <person name="Nishiyama T."/>
            <person name="Hasebe M."/>
            <person name="Bowman J.L."/>
            <person name="Gribskov M."/>
            <person name="dePamphilis C."/>
            <person name="Albert V.A."/>
            <person name="Aono N."/>
            <person name="Aoyama T."/>
            <person name="Ambrose B.A."/>
            <person name="Ashton N.W."/>
            <person name="Axtell M.J."/>
            <person name="Barker E."/>
            <person name="Barker M.S."/>
            <person name="Bennetzen J.L."/>
            <person name="Bonawitz N.D."/>
            <person name="Chapple C."/>
            <person name="Cheng C."/>
            <person name="Correa L.G."/>
            <person name="Dacre M."/>
            <person name="DeBarry J."/>
            <person name="Dreyer I."/>
            <person name="Elias M."/>
            <person name="Engstrom E.M."/>
            <person name="Estelle M."/>
            <person name="Feng L."/>
            <person name="Finet C."/>
            <person name="Floyd S.K."/>
            <person name="Frommer W.B."/>
            <person name="Fujita T."/>
            <person name="Gramzow L."/>
            <person name="Gutensohn M."/>
            <person name="Harholt J."/>
            <person name="Hattori M."/>
            <person name="Heyl A."/>
            <person name="Hirai T."/>
            <person name="Hiwatashi Y."/>
            <person name="Ishikawa M."/>
            <person name="Iwata M."/>
            <person name="Karol K.G."/>
            <person name="Koehler B."/>
            <person name="Kolukisaoglu U."/>
            <person name="Kubo M."/>
            <person name="Kurata T."/>
            <person name="Lalonde S."/>
            <person name="Li K."/>
            <person name="Li Y."/>
            <person name="Litt A."/>
            <person name="Lyons E."/>
            <person name="Manning G."/>
            <person name="Maruyama T."/>
            <person name="Michael T.P."/>
            <person name="Mikami K."/>
            <person name="Miyazaki S."/>
            <person name="Morinaga S."/>
            <person name="Murata T."/>
            <person name="Mueller-Roeber B."/>
            <person name="Nelson D.R."/>
            <person name="Obara M."/>
            <person name="Oguri Y."/>
            <person name="Olmstead R.G."/>
            <person name="Onodera N."/>
            <person name="Petersen B.L."/>
            <person name="Pils B."/>
            <person name="Prigge M."/>
            <person name="Rensing S.A."/>
            <person name="Riano-Pachon D.M."/>
            <person name="Roberts A.W."/>
            <person name="Sato Y."/>
            <person name="Scheller H.V."/>
            <person name="Schulz B."/>
            <person name="Schulz C."/>
            <person name="Shakirov E.V."/>
            <person name="Shibagaki N."/>
            <person name="Shinohara N."/>
            <person name="Shippen D.E."/>
            <person name="Soerensen I."/>
            <person name="Sotooka R."/>
            <person name="Sugimoto N."/>
            <person name="Sugita M."/>
            <person name="Sumikawa N."/>
            <person name="Tanurdzic M."/>
            <person name="Theissen G."/>
            <person name="Ulvskov P."/>
            <person name="Wakazuki S."/>
            <person name="Weng J.K."/>
            <person name="Willats W.W."/>
            <person name="Wipf D."/>
            <person name="Wolf P.G."/>
            <person name="Yang L."/>
            <person name="Zimmer A.D."/>
            <person name="Zhu Q."/>
            <person name="Mitros T."/>
            <person name="Hellsten U."/>
            <person name="Loque D."/>
            <person name="Otillar R."/>
            <person name="Salamov A."/>
            <person name="Schmutz J."/>
            <person name="Shapiro H."/>
            <person name="Lindquist E."/>
            <person name="Lucas S."/>
            <person name="Rokhsar D."/>
            <person name="Grigoriev I.V."/>
        </authorList>
    </citation>
    <scope>NUCLEOTIDE SEQUENCE [LARGE SCALE GENOMIC DNA]</scope>
</reference>
<dbReference type="SUPFAM" id="SSF47661">
    <property type="entry name" value="t-snare proteins"/>
    <property type="match status" value="1"/>
</dbReference>
<dbReference type="FunCoup" id="D8T3Y6">
    <property type="interactions" value="4859"/>
</dbReference>
<dbReference type="PROSITE" id="PS50192">
    <property type="entry name" value="T_SNARE"/>
    <property type="match status" value="1"/>
</dbReference>
<accession>D8T3Y6</accession>
<evidence type="ECO:0000256" key="4">
    <source>
        <dbReference type="ARBA" id="ARBA00022692"/>
    </source>
</evidence>
<dbReference type="GO" id="GO:0048278">
    <property type="term" value="P:vesicle docking"/>
    <property type="evidence" value="ECO:0000318"/>
    <property type="project" value="GO_Central"/>
</dbReference>
<evidence type="ECO:0000313" key="13">
    <source>
        <dbReference type="Proteomes" id="UP000001514"/>
    </source>
</evidence>
<feature type="transmembrane region" description="Helical" evidence="10">
    <location>
        <begin position="299"/>
        <end position="319"/>
    </location>
</feature>
<dbReference type="OMA" id="EHNHNVV"/>
<dbReference type="AlphaFoldDB" id="D8T3Y6"/>
<evidence type="ECO:0000256" key="7">
    <source>
        <dbReference type="ARBA" id="ARBA00023054"/>
    </source>
</evidence>
<keyword evidence="13" id="KW-1185">Reference proteome</keyword>
<proteinExistence type="inferred from homology"/>
<keyword evidence="5" id="KW-0653">Protein transport</keyword>
<dbReference type="GO" id="GO:0006886">
    <property type="term" value="P:intracellular protein transport"/>
    <property type="evidence" value="ECO:0000318"/>
    <property type="project" value="GO_Central"/>
</dbReference>
<comment type="similarity">
    <text evidence="2">Belongs to the syntaxin family.</text>
</comment>
<dbReference type="InterPro" id="IPR045242">
    <property type="entry name" value="Syntaxin"/>
</dbReference>
<dbReference type="eggNOG" id="KOG0812">
    <property type="taxonomic scope" value="Eukaryota"/>
</dbReference>
<dbReference type="PANTHER" id="PTHR19957:SF3">
    <property type="entry name" value="SYNTAXIN-5"/>
    <property type="match status" value="1"/>
</dbReference>
<dbReference type="InterPro" id="IPR021538">
    <property type="entry name" value="Syntaxin-5_N"/>
</dbReference>
<protein>
    <recommendedName>
        <fullName evidence="11">t-SNARE coiled-coil homology domain-containing protein</fullName>
    </recommendedName>
</protein>
<dbReference type="EMBL" id="GL377672">
    <property type="protein sequence ID" value="EFJ08609.1"/>
    <property type="molecule type" value="Genomic_DNA"/>
</dbReference>
<dbReference type="Proteomes" id="UP000001514">
    <property type="component" value="Unassembled WGS sequence"/>
</dbReference>
<dbReference type="GO" id="GO:0000139">
    <property type="term" value="C:Golgi membrane"/>
    <property type="evidence" value="ECO:0000318"/>
    <property type="project" value="GO_Central"/>
</dbReference>
<feature type="region of interest" description="Disordered" evidence="9">
    <location>
        <begin position="29"/>
        <end position="61"/>
    </location>
</feature>
<dbReference type="InterPro" id="IPR000727">
    <property type="entry name" value="T_SNARE_dom"/>
</dbReference>
<evidence type="ECO:0000256" key="3">
    <source>
        <dbReference type="ARBA" id="ARBA00022448"/>
    </source>
</evidence>
<dbReference type="PROSITE" id="PS00914">
    <property type="entry name" value="SYNTAXIN"/>
    <property type="match status" value="1"/>
</dbReference>
<dbReference type="PANTHER" id="PTHR19957">
    <property type="entry name" value="SYNTAXIN"/>
    <property type="match status" value="1"/>
</dbReference>
<evidence type="ECO:0000256" key="5">
    <source>
        <dbReference type="ARBA" id="ARBA00022927"/>
    </source>
</evidence>
<dbReference type="Gene3D" id="1.20.58.70">
    <property type="match status" value="1"/>
</dbReference>
<dbReference type="HOGENOM" id="CLU_044998_0_0_1"/>
<keyword evidence="4 10" id="KW-0812">Transmembrane</keyword>
<dbReference type="KEGG" id="smo:SELMODRAFT_131549"/>
<dbReference type="SMART" id="SM00397">
    <property type="entry name" value="t_SNARE"/>
    <property type="match status" value="1"/>
</dbReference>
<evidence type="ECO:0000256" key="9">
    <source>
        <dbReference type="SAM" id="MobiDB-lite"/>
    </source>
</evidence>
<evidence type="ECO:0000256" key="6">
    <source>
        <dbReference type="ARBA" id="ARBA00022989"/>
    </source>
</evidence>
<organism evidence="13">
    <name type="scientific">Selaginella moellendorffii</name>
    <name type="common">Spikemoss</name>
    <dbReference type="NCBI Taxonomy" id="88036"/>
    <lineage>
        <taxon>Eukaryota</taxon>
        <taxon>Viridiplantae</taxon>
        <taxon>Streptophyta</taxon>
        <taxon>Embryophyta</taxon>
        <taxon>Tracheophyta</taxon>
        <taxon>Lycopodiopsida</taxon>
        <taxon>Selaginellales</taxon>
        <taxon>Selaginellaceae</taxon>
        <taxon>Selaginella</taxon>
    </lineage>
</organism>
<feature type="compositionally biased region" description="Low complexity" evidence="9">
    <location>
        <begin position="47"/>
        <end position="61"/>
    </location>
</feature>
<dbReference type="Gramene" id="EFJ08609">
    <property type="protein sequence ID" value="EFJ08609"/>
    <property type="gene ID" value="SELMODRAFT_131549"/>
</dbReference>
<dbReference type="Pfam" id="PF11416">
    <property type="entry name" value="Syntaxin-5_N"/>
    <property type="match status" value="1"/>
</dbReference>
<dbReference type="GO" id="GO:0006888">
    <property type="term" value="P:endoplasmic reticulum to Golgi vesicle-mediated transport"/>
    <property type="evidence" value="ECO:0000318"/>
    <property type="project" value="GO_Central"/>
</dbReference>
<sequence>MPVAVSGASSCRDRTSEFQAIAERLKRSPAFSAANGSMEGSSSARAGGPLQQHQSSGSLHSEFNRRASQIGLSIHQTSNKLHKLTQLAKKTSIFDDPAVEIQELTAVIRQDIQALNSAIEDLQRVCDARNEINRNKHSSDHSTTVVGNLKTRLMDTTKEFKDVLTLRSESLKVHEERMKIYSTSAEKGTRRFGKQVPVNGATTRELFNSSISSSQSQTQTQQLVPTQDHYLHSRAEALRNVESTIAELGNIFSQLATMVAEQGEVAIRIDENMDDTLSNVDAAQGQLLKYLNGISSNRWLIVKIFFVLLVFLLVFVFFVA</sequence>
<dbReference type="CDD" id="cd15844">
    <property type="entry name" value="SNARE_syntaxin5"/>
    <property type="match status" value="1"/>
</dbReference>
<keyword evidence="3" id="KW-0813">Transport</keyword>
<keyword evidence="7" id="KW-0175">Coiled coil</keyword>
<evidence type="ECO:0000256" key="10">
    <source>
        <dbReference type="SAM" id="Phobius"/>
    </source>
</evidence>
<dbReference type="GO" id="GO:0031201">
    <property type="term" value="C:SNARE complex"/>
    <property type="evidence" value="ECO:0000318"/>
    <property type="project" value="GO_Central"/>
</dbReference>
<comment type="subcellular location">
    <subcellularLocation>
        <location evidence="1">Membrane</location>
        <topology evidence="1">Single-pass type IV membrane protein</topology>
    </subcellularLocation>
</comment>
<feature type="domain" description="T-SNARE coiled-coil homology" evidence="11">
    <location>
        <begin position="228"/>
        <end position="290"/>
    </location>
</feature>
<dbReference type="GO" id="GO:0012505">
    <property type="term" value="C:endomembrane system"/>
    <property type="evidence" value="ECO:0000318"/>
    <property type="project" value="GO_Central"/>
</dbReference>
<evidence type="ECO:0000259" key="11">
    <source>
        <dbReference type="PROSITE" id="PS50192"/>
    </source>
</evidence>
<dbReference type="STRING" id="88036.D8T3Y6"/>
<dbReference type="GO" id="GO:0005484">
    <property type="term" value="F:SNAP receptor activity"/>
    <property type="evidence" value="ECO:0000318"/>
    <property type="project" value="GO_Central"/>
</dbReference>
<keyword evidence="6 10" id="KW-1133">Transmembrane helix</keyword>
<dbReference type="InterPro" id="IPR010989">
    <property type="entry name" value="SNARE"/>
</dbReference>
<keyword evidence="8 10" id="KW-0472">Membrane</keyword>
<feature type="compositionally biased region" description="Polar residues" evidence="9">
    <location>
        <begin position="34"/>
        <end position="44"/>
    </location>
</feature>
<dbReference type="GO" id="GO:0000149">
    <property type="term" value="F:SNARE binding"/>
    <property type="evidence" value="ECO:0000318"/>
    <property type="project" value="GO_Central"/>
</dbReference>